<evidence type="ECO:0000313" key="2">
    <source>
        <dbReference type="Proteomes" id="UP000677180"/>
    </source>
</evidence>
<reference evidence="1" key="1">
    <citation type="submission" date="2021-03" db="EMBL/GenBank/DDBJ databases">
        <title>Human Oral Microbial Genomes.</title>
        <authorList>
            <person name="Johnston C.D."/>
            <person name="Chen T."/>
            <person name="Dewhirst F.E."/>
        </authorList>
    </citation>
    <scope>NUCLEOTIDE SEQUENCE</scope>
    <source>
        <strain evidence="1">F0714</strain>
    </source>
</reference>
<sequence>MTGRDEKGAKFTERALGLAERGQEALCAECHFYLFMHSPRHRTASGRALKALLADGVTTGGWSFEENLERLTQEEDPRYELAREVAEALRTGDTSALNDFEEWRDLDLPDREE</sequence>
<gene>
    <name evidence="1" type="ORF">J5A53_14680</name>
</gene>
<proteinExistence type="predicted"/>
<dbReference type="AlphaFoldDB" id="A0AB37HY30"/>
<dbReference type="EMBL" id="CP072385">
    <property type="protein sequence ID" value="QUC10981.1"/>
    <property type="molecule type" value="Genomic_DNA"/>
</dbReference>
<evidence type="ECO:0000313" key="1">
    <source>
        <dbReference type="EMBL" id="QUC10981.1"/>
    </source>
</evidence>
<name>A0AB37HY30_9ACTN</name>
<protein>
    <submittedName>
        <fullName evidence="1">Uncharacterized protein</fullName>
    </submittedName>
</protein>
<organism evidence="1 2">
    <name type="scientific">Arachnia propionica</name>
    <dbReference type="NCBI Taxonomy" id="1750"/>
    <lineage>
        <taxon>Bacteria</taxon>
        <taxon>Bacillati</taxon>
        <taxon>Actinomycetota</taxon>
        <taxon>Actinomycetes</taxon>
        <taxon>Propionibacteriales</taxon>
        <taxon>Propionibacteriaceae</taxon>
        <taxon>Arachnia</taxon>
    </lineage>
</organism>
<dbReference type="Proteomes" id="UP000677180">
    <property type="component" value="Chromosome"/>
</dbReference>
<accession>A0AB37HY30</accession>
<dbReference type="RefSeq" id="WP_211804533.1">
    <property type="nucleotide sequence ID" value="NZ_CP072385.1"/>
</dbReference>